<dbReference type="AlphaFoldDB" id="A0A8J3YIE2"/>
<keyword evidence="2" id="KW-1185">Reference proteome</keyword>
<reference evidence="1" key="1">
    <citation type="submission" date="2021-01" db="EMBL/GenBank/DDBJ databases">
        <title>Whole genome shotgun sequence of Virgisporangium aliadipatigenens NBRC 105644.</title>
        <authorList>
            <person name="Komaki H."/>
            <person name="Tamura T."/>
        </authorList>
    </citation>
    <scope>NUCLEOTIDE SEQUENCE</scope>
    <source>
        <strain evidence="1">NBRC 105644</strain>
    </source>
</reference>
<accession>A0A8J3YIE2</accession>
<dbReference type="EMBL" id="BOPF01000005">
    <property type="protein sequence ID" value="GIJ44987.1"/>
    <property type="molecule type" value="Genomic_DNA"/>
</dbReference>
<name>A0A8J3YIE2_9ACTN</name>
<evidence type="ECO:0000313" key="2">
    <source>
        <dbReference type="Proteomes" id="UP000619260"/>
    </source>
</evidence>
<evidence type="ECO:0000313" key="1">
    <source>
        <dbReference type="EMBL" id="GIJ44987.1"/>
    </source>
</evidence>
<dbReference type="Proteomes" id="UP000619260">
    <property type="component" value="Unassembled WGS sequence"/>
</dbReference>
<protein>
    <submittedName>
        <fullName evidence="1">Uncharacterized protein</fullName>
    </submittedName>
</protein>
<proteinExistence type="predicted"/>
<organism evidence="1 2">
    <name type="scientific">Virgisporangium aliadipatigenens</name>
    <dbReference type="NCBI Taxonomy" id="741659"/>
    <lineage>
        <taxon>Bacteria</taxon>
        <taxon>Bacillati</taxon>
        <taxon>Actinomycetota</taxon>
        <taxon>Actinomycetes</taxon>
        <taxon>Micromonosporales</taxon>
        <taxon>Micromonosporaceae</taxon>
        <taxon>Virgisporangium</taxon>
    </lineage>
</organism>
<comment type="caution">
    <text evidence="1">The sequence shown here is derived from an EMBL/GenBank/DDBJ whole genome shotgun (WGS) entry which is preliminary data.</text>
</comment>
<sequence>MRATDAHAASGCTGSLIEKQTATRNAQAIFELQVYYNSSTGMNCAVALHRGVTYGKAYPTQVYIIACVETSPSNQCRTRTLVADPPSADVSKYGNWSYLAGPVSVYGRGRCIHAEADMRYDALGPHLATAGAATHCG</sequence>
<gene>
    <name evidence="1" type="ORF">Val02_18730</name>
</gene>